<keyword evidence="2" id="KW-1185">Reference proteome</keyword>
<proteinExistence type="predicted"/>
<dbReference type="Proteomes" id="UP000035057">
    <property type="component" value="Unassembled WGS sequence"/>
</dbReference>
<dbReference type="STRING" id="1137280.D777_02096"/>
<accession>A0A072N3D8</accession>
<dbReference type="EMBL" id="ANIE01000005">
    <property type="protein sequence ID" value="KEF31747.1"/>
    <property type="molecule type" value="Genomic_DNA"/>
</dbReference>
<evidence type="ECO:0008006" key="3">
    <source>
        <dbReference type="Google" id="ProtNLM"/>
    </source>
</evidence>
<comment type="caution">
    <text evidence="1">The sequence shown here is derived from an EMBL/GenBank/DDBJ whole genome shotgun (WGS) entry which is preliminary data.</text>
</comment>
<dbReference type="Pfam" id="PF10719">
    <property type="entry name" value="ComFB"/>
    <property type="match status" value="1"/>
</dbReference>
<protein>
    <recommendedName>
        <fullName evidence="3">Late competence development protein ComFB</fullName>
    </recommendedName>
</protein>
<sequence length="101" mass="12049">MVKGKRHNHWRHKVMSFRDAIDNFYERLVLDAIQATRVEGDTADFLTDVMCVALNRLPSRYYRHSIDMMFYLADEELKDMKEKSLAAVKAARDFVREHQRE</sequence>
<dbReference type="InterPro" id="IPR019657">
    <property type="entry name" value="ComFB"/>
</dbReference>
<dbReference type="PATRIC" id="fig|1137280.3.peg.1911"/>
<dbReference type="AlphaFoldDB" id="A0A072N3D8"/>
<reference evidence="1 2" key="1">
    <citation type="submission" date="2012-12" db="EMBL/GenBank/DDBJ databases">
        <title>Genome assembly of Marinobacter sp. AK21.</title>
        <authorList>
            <person name="Khatri I."/>
            <person name="Kumar R."/>
            <person name="Vaidya B."/>
            <person name="Subramanian S."/>
            <person name="Pinnaka A."/>
        </authorList>
    </citation>
    <scope>NUCLEOTIDE SEQUENCE [LARGE SCALE GENOMIC DNA]</scope>
    <source>
        <strain evidence="1 2">AK21</strain>
    </source>
</reference>
<evidence type="ECO:0000313" key="1">
    <source>
        <dbReference type="EMBL" id="KEF31747.1"/>
    </source>
</evidence>
<evidence type="ECO:0000313" key="2">
    <source>
        <dbReference type="Proteomes" id="UP000035057"/>
    </source>
</evidence>
<name>A0A072N3D8_9GAMM</name>
<gene>
    <name evidence="1" type="ORF">D777_02096</name>
</gene>
<organism evidence="1 2">
    <name type="scientific">Marinobacter nitratireducens</name>
    <dbReference type="NCBI Taxonomy" id="1137280"/>
    <lineage>
        <taxon>Bacteria</taxon>
        <taxon>Pseudomonadati</taxon>
        <taxon>Pseudomonadota</taxon>
        <taxon>Gammaproteobacteria</taxon>
        <taxon>Pseudomonadales</taxon>
        <taxon>Marinobacteraceae</taxon>
        <taxon>Marinobacter</taxon>
    </lineage>
</organism>